<protein>
    <submittedName>
        <fullName evidence="1">Uncharacterized protein</fullName>
    </submittedName>
</protein>
<reference evidence="1 2" key="1">
    <citation type="journal article" date="2022" name="Hortic Res">
        <title>A haplotype resolved chromosomal level avocado genome allows analysis of novel avocado genes.</title>
        <authorList>
            <person name="Nath O."/>
            <person name="Fletcher S.J."/>
            <person name="Hayward A."/>
            <person name="Shaw L.M."/>
            <person name="Masouleh A.K."/>
            <person name="Furtado A."/>
            <person name="Henry R.J."/>
            <person name="Mitter N."/>
        </authorList>
    </citation>
    <scope>NUCLEOTIDE SEQUENCE [LARGE SCALE GENOMIC DNA]</scope>
    <source>
        <strain evidence="2">cv. Hass</strain>
    </source>
</reference>
<evidence type="ECO:0000313" key="1">
    <source>
        <dbReference type="EMBL" id="KAJ8631305.1"/>
    </source>
</evidence>
<dbReference type="Proteomes" id="UP001234297">
    <property type="component" value="Chromosome 7"/>
</dbReference>
<keyword evidence="2" id="KW-1185">Reference proteome</keyword>
<name>A0ACC2LCW4_PERAE</name>
<comment type="caution">
    <text evidence="1">The sequence shown here is derived from an EMBL/GenBank/DDBJ whole genome shotgun (WGS) entry which is preliminary data.</text>
</comment>
<sequence>MAAFQHAQSDIATELLCFCDNCGVCGQNTLVEPFFEPEDFSYLDNNTHLLPYLNAPEPITSFPPDLYPVDEWECYQYPKRARNCGEFYTPDFIYGYSDGSNAAATCPAPEFLPEFSFSPVEAQLPMAGFSPGSSESSKKSNGGCLSAQSMAARQRRKRISEKTQELGKLIPGGNKMNTAEMLQAGFQYVKYLQAQVGILELMGSLQEAKEGAQLSHVEALQVLASPKIQEKLYIEEKCIVPRELVEALAKDPELRSNSSISKDLDRLIKTLG</sequence>
<evidence type="ECO:0000313" key="2">
    <source>
        <dbReference type="Proteomes" id="UP001234297"/>
    </source>
</evidence>
<organism evidence="1 2">
    <name type="scientific">Persea americana</name>
    <name type="common">Avocado</name>
    <dbReference type="NCBI Taxonomy" id="3435"/>
    <lineage>
        <taxon>Eukaryota</taxon>
        <taxon>Viridiplantae</taxon>
        <taxon>Streptophyta</taxon>
        <taxon>Embryophyta</taxon>
        <taxon>Tracheophyta</taxon>
        <taxon>Spermatophyta</taxon>
        <taxon>Magnoliopsida</taxon>
        <taxon>Magnoliidae</taxon>
        <taxon>Laurales</taxon>
        <taxon>Lauraceae</taxon>
        <taxon>Persea</taxon>
    </lineage>
</organism>
<gene>
    <name evidence="1" type="ORF">MRB53_024628</name>
</gene>
<dbReference type="EMBL" id="CM056815">
    <property type="protein sequence ID" value="KAJ8631305.1"/>
    <property type="molecule type" value="Genomic_DNA"/>
</dbReference>
<proteinExistence type="predicted"/>
<accession>A0ACC2LCW4</accession>